<dbReference type="SMART" id="SM00066">
    <property type="entry name" value="GAL4"/>
    <property type="match status" value="1"/>
</dbReference>
<evidence type="ECO:0000256" key="1">
    <source>
        <dbReference type="ARBA" id="ARBA00022723"/>
    </source>
</evidence>
<proteinExistence type="predicted"/>
<feature type="domain" description="Zn(2)-C6 fungal-type" evidence="4">
    <location>
        <begin position="38"/>
        <end position="68"/>
    </location>
</feature>
<sequence length="688" mass="75820">MSSPEELQAEASGPHMTGSKRPAPRGTAFYPRKRAVTACQVCRARRTKCDNLKPTCSFCLKTGAVCIQSSTDLSSFDPASLKILERLDEVQGILKSLATHNGIDSFSTAASSCQSSGENAKKVIQTDPSQKRPVLSSILPERSEDVLAWPIFAGNSNDAPWGIATDSSTHAMYLQFSTPVTSVADATIMNTSSPTALATLLEDMPQLVSSLVENFFSYVHVKNPILDEATTSRLVSATIIEGIDWSLKSCLTLLVCALGSIAGPFVSEDGTTSGSTAYANAQALFHAAERRLGACIGSGDLMAIQCLFLAGVYMMCVLQPRKAWRFFNTALAACQEFPFLRQSHPDDLSGNQDDYENTALDGCQESAGEDRESVLQQALYWSAWKSERELRGELRLPDFNLADRDRGLYPAFFPTPPPPPRPPQQVTEAPIAWSNSHEKLESPAWYFYLAEISLRRLCSNICAELLSLRLAHGEDSAFLAATALAVPTWEMQAQCWIDSLPPMLSLDAPSDFENDICRFVLRGHVINLYELIYWPFTVAATTGLDMSLRNSNTHPQIVSGAKPATEQEAADSTFILQLARKGLETHTRRIIVNEPGFRHRHHGTWYMIRNCTRSALVLVASALCMARRDCLVEGGPNDEFLAMPDGWRNSVASTTRLLAYWEPEAPDLRKGRRILEFGLERVMDQQMG</sequence>
<dbReference type="Pfam" id="PF04082">
    <property type="entry name" value="Fungal_trans"/>
    <property type="match status" value="1"/>
</dbReference>
<dbReference type="InterPro" id="IPR036864">
    <property type="entry name" value="Zn2-C6_fun-type_DNA-bd_sf"/>
</dbReference>
<dbReference type="Gene3D" id="4.10.240.10">
    <property type="entry name" value="Zn(2)-C6 fungal-type DNA-binding domain"/>
    <property type="match status" value="1"/>
</dbReference>
<dbReference type="InterPro" id="IPR001138">
    <property type="entry name" value="Zn2Cys6_DnaBD"/>
</dbReference>
<protein>
    <submittedName>
        <fullName evidence="5">Zcf27p</fullName>
    </submittedName>
</protein>
<comment type="caution">
    <text evidence="5">The sequence shown here is derived from an EMBL/GenBank/DDBJ whole genome shotgun (WGS) entry which is preliminary data.</text>
</comment>
<evidence type="ECO:0000256" key="3">
    <source>
        <dbReference type="SAM" id="MobiDB-lite"/>
    </source>
</evidence>
<keyword evidence="2" id="KW-0539">Nucleus</keyword>
<evidence type="ECO:0000256" key="2">
    <source>
        <dbReference type="ARBA" id="ARBA00023242"/>
    </source>
</evidence>
<accession>A0ABP0D3F5</accession>
<feature type="region of interest" description="Disordered" evidence="3">
    <location>
        <begin position="1"/>
        <end position="27"/>
    </location>
</feature>
<keyword evidence="6" id="KW-1185">Reference proteome</keyword>
<dbReference type="PROSITE" id="PS50048">
    <property type="entry name" value="ZN2_CY6_FUNGAL_2"/>
    <property type="match status" value="1"/>
</dbReference>
<dbReference type="SUPFAM" id="SSF57701">
    <property type="entry name" value="Zn2/Cys6 DNA-binding domain"/>
    <property type="match status" value="1"/>
</dbReference>
<evidence type="ECO:0000313" key="5">
    <source>
        <dbReference type="EMBL" id="CAK7238382.1"/>
    </source>
</evidence>
<keyword evidence="1" id="KW-0479">Metal-binding</keyword>
<dbReference type="InterPro" id="IPR053181">
    <property type="entry name" value="EcdB-like_regulator"/>
</dbReference>
<reference evidence="5 6" key="1">
    <citation type="submission" date="2024-01" db="EMBL/GenBank/DDBJ databases">
        <authorList>
            <person name="Allen C."/>
            <person name="Tagirdzhanova G."/>
        </authorList>
    </citation>
    <scope>NUCLEOTIDE SEQUENCE [LARGE SCALE GENOMIC DNA]</scope>
</reference>
<name>A0ABP0D3F5_9PEZI</name>
<dbReference type="EMBL" id="CAWUHD010000239">
    <property type="protein sequence ID" value="CAK7238382.1"/>
    <property type="molecule type" value="Genomic_DNA"/>
</dbReference>
<evidence type="ECO:0000259" key="4">
    <source>
        <dbReference type="PROSITE" id="PS50048"/>
    </source>
</evidence>
<dbReference type="CDD" id="cd00067">
    <property type="entry name" value="GAL4"/>
    <property type="match status" value="1"/>
</dbReference>
<dbReference type="PANTHER" id="PTHR47785">
    <property type="entry name" value="ZN(II)2CYS6 TRANSCRIPTION FACTOR (EUROFUNG)-RELATED-RELATED"/>
    <property type="match status" value="1"/>
</dbReference>
<dbReference type="Pfam" id="PF00172">
    <property type="entry name" value="Zn_clus"/>
    <property type="match status" value="1"/>
</dbReference>
<dbReference type="PANTHER" id="PTHR47785:SF7">
    <property type="entry name" value="ZN(II)2CYS6 TRANSCRIPTION FACTOR (EUROFUNG)"/>
    <property type="match status" value="1"/>
</dbReference>
<evidence type="ECO:0000313" key="6">
    <source>
        <dbReference type="Proteomes" id="UP001642482"/>
    </source>
</evidence>
<dbReference type="CDD" id="cd12148">
    <property type="entry name" value="fungal_TF_MHR"/>
    <property type="match status" value="1"/>
</dbReference>
<gene>
    <name evidence="5" type="primary">ZCF27_2</name>
    <name evidence="5" type="ORF">SEUCBS140593_010629</name>
</gene>
<dbReference type="InterPro" id="IPR007219">
    <property type="entry name" value="XnlR_reg_dom"/>
</dbReference>
<dbReference type="PROSITE" id="PS00463">
    <property type="entry name" value="ZN2_CY6_FUNGAL_1"/>
    <property type="match status" value="1"/>
</dbReference>
<dbReference type="Proteomes" id="UP001642482">
    <property type="component" value="Unassembled WGS sequence"/>
</dbReference>
<organism evidence="5 6">
    <name type="scientific">Sporothrix eucalyptigena</name>
    <dbReference type="NCBI Taxonomy" id="1812306"/>
    <lineage>
        <taxon>Eukaryota</taxon>
        <taxon>Fungi</taxon>
        <taxon>Dikarya</taxon>
        <taxon>Ascomycota</taxon>
        <taxon>Pezizomycotina</taxon>
        <taxon>Sordariomycetes</taxon>
        <taxon>Sordariomycetidae</taxon>
        <taxon>Ophiostomatales</taxon>
        <taxon>Ophiostomataceae</taxon>
        <taxon>Sporothrix</taxon>
    </lineage>
</organism>